<comment type="caution">
    <text evidence="1">The sequence shown here is derived from an EMBL/GenBank/DDBJ whole genome shotgun (WGS) entry which is preliminary data.</text>
</comment>
<dbReference type="OrthoDB" id="10062690at2759"/>
<dbReference type="PROSITE" id="PS50231">
    <property type="entry name" value="RICIN_B_LECTIN"/>
    <property type="match status" value="1"/>
</dbReference>
<name>A0A812I6I9_9DINO</name>
<organism evidence="1 2">
    <name type="scientific">Symbiodinium natans</name>
    <dbReference type="NCBI Taxonomy" id="878477"/>
    <lineage>
        <taxon>Eukaryota</taxon>
        <taxon>Sar</taxon>
        <taxon>Alveolata</taxon>
        <taxon>Dinophyceae</taxon>
        <taxon>Suessiales</taxon>
        <taxon>Symbiodiniaceae</taxon>
        <taxon>Symbiodinium</taxon>
    </lineage>
</organism>
<sequence>MSTGFRAYGTDQQWSLTPGGQLKNMRSGKCIDIDGLPGFNNGANAQLWTCEDASSSSSTDQKWELIEADDCIPTDTQHCGQPSDWTCDWPCTKCWRSDGFDCDSDGDCPTGFQCGNANCDWSSGWIIETRDDCCLPPPPLECGCNANGCWPHVGFDCDSDSDCLSNPDMAKLGATKCGNANCPWTSGVLQDQDDCCIITACTGENFDHPSETLWVDQAPDAVNVVADLDFADVKVTRLALLSAPTDSFGDFLGLNNEDEVFLKAECDGSLSVESRQHDFKQCDQHTNILHIRCLVSDSMGDLKLTVREDDTSNDEENMQVLDASMLLPLPLGSTVRVRFYLDNEQNIFDSALLFTAGMGLFELCISDVLMVIPGAGQMAGAAVKAAKAARLSAKAVRRMSKVAKQVRRTEKFIKRMGKKYDAIKFKIDKAQEQLDEAAGRVGEDDAFDPVDIPEWPTLETAMDAFNIEPCVDVADGVVFKWTVYEAEIVVDDTQDELPPSVRLSGSEHQHTHTGKQSCDQWITGEWGACSAECGDGTRSRPVTCDGTACADEQKPPRHVHCNMGDCQWAPSPWSACSKPCANGTRARSYSCPVFGACAGSPPSTEGEACNVEPCEWVEDRSPCSQPCGNGTRTRSYRCPVAGECPGSQPSTEAEACNLQPCEWFRGEWSGCSEGCAGGTRSRTVSCPVPSACPGALPSSSLECAVHSCPDKCAEVSHATWNPTSSQCECTGFSASGAGSLRWSEASSGFVGRCLQKEDAALEAQASETSFLVPLILALCFATLGGVRT</sequence>
<dbReference type="InterPro" id="IPR000884">
    <property type="entry name" value="TSP1_rpt"/>
</dbReference>
<dbReference type="Pfam" id="PF19030">
    <property type="entry name" value="TSP1_ADAMTS"/>
    <property type="match status" value="1"/>
</dbReference>
<dbReference type="Pfam" id="PF00090">
    <property type="entry name" value="TSP_1"/>
    <property type="match status" value="3"/>
</dbReference>
<dbReference type="InterPro" id="IPR035992">
    <property type="entry name" value="Ricin_B-like_lectins"/>
</dbReference>
<dbReference type="CDD" id="cd00161">
    <property type="entry name" value="beta-trefoil_Ricin-like"/>
    <property type="match status" value="1"/>
</dbReference>
<dbReference type="Proteomes" id="UP000604046">
    <property type="component" value="Unassembled WGS sequence"/>
</dbReference>
<protein>
    <submittedName>
        <fullName evidence="1">ADAMTS12 protein</fullName>
    </submittedName>
</protein>
<dbReference type="InterPro" id="IPR036383">
    <property type="entry name" value="TSP1_rpt_sf"/>
</dbReference>
<gene>
    <name evidence="1" type="primary">ADAMTS12</name>
    <name evidence="1" type="ORF">SNAT2548_LOCUS3167</name>
</gene>
<dbReference type="PROSITE" id="PS50092">
    <property type="entry name" value="TSP1"/>
    <property type="match status" value="2"/>
</dbReference>
<proteinExistence type="predicted"/>
<dbReference type="AlphaFoldDB" id="A0A812I6I9"/>
<accession>A0A812I6I9</accession>
<evidence type="ECO:0000313" key="2">
    <source>
        <dbReference type="Proteomes" id="UP000604046"/>
    </source>
</evidence>
<dbReference type="Gene3D" id="2.80.10.50">
    <property type="match status" value="1"/>
</dbReference>
<evidence type="ECO:0000313" key="1">
    <source>
        <dbReference type="EMBL" id="CAE7025366.1"/>
    </source>
</evidence>
<dbReference type="SUPFAM" id="SSF50370">
    <property type="entry name" value="Ricin B-like lectins"/>
    <property type="match status" value="1"/>
</dbReference>
<reference evidence="1" key="1">
    <citation type="submission" date="2021-02" db="EMBL/GenBank/DDBJ databases">
        <authorList>
            <person name="Dougan E. K."/>
            <person name="Rhodes N."/>
            <person name="Thang M."/>
            <person name="Chan C."/>
        </authorList>
    </citation>
    <scope>NUCLEOTIDE SEQUENCE</scope>
</reference>
<dbReference type="SUPFAM" id="SSF82895">
    <property type="entry name" value="TSP-1 type 1 repeat"/>
    <property type="match status" value="4"/>
</dbReference>
<dbReference type="Gene3D" id="2.20.100.10">
    <property type="entry name" value="Thrombospondin type-1 (TSP1) repeat"/>
    <property type="match status" value="4"/>
</dbReference>
<dbReference type="SMART" id="SM00209">
    <property type="entry name" value="TSP1"/>
    <property type="match status" value="4"/>
</dbReference>
<keyword evidence="2" id="KW-1185">Reference proteome</keyword>
<dbReference type="EMBL" id="CAJNDS010000193">
    <property type="protein sequence ID" value="CAE7025366.1"/>
    <property type="molecule type" value="Genomic_DNA"/>
</dbReference>